<dbReference type="GO" id="GO:0008270">
    <property type="term" value="F:zinc ion binding"/>
    <property type="evidence" value="ECO:0007669"/>
    <property type="project" value="InterPro"/>
</dbReference>
<evidence type="ECO:0000256" key="1">
    <source>
        <dbReference type="ARBA" id="ARBA00001107"/>
    </source>
</evidence>
<dbReference type="PANTHER" id="PTHR11943:SF1">
    <property type="entry name" value="GALACTOSE-1-PHOSPHATE URIDYLYLTRANSFERASE"/>
    <property type="match status" value="1"/>
</dbReference>
<dbReference type="InterPro" id="IPR019779">
    <property type="entry name" value="GalP_UDPtransf1_His-AS"/>
</dbReference>
<dbReference type="EC" id="2.7.7.12" evidence="4 12"/>
<reference evidence="18" key="1">
    <citation type="submission" date="2022-12" db="EMBL/GenBank/DDBJ databases">
        <title>Draft genome sequence of the thermophilic strain Brevibacillus thermoruber HT42, isolated from Los Humeros, Puebla, Mexico, with biotechnological potential.</title>
        <authorList>
            <person name="Lara Sanchez J."/>
            <person name="Solis Palacios R."/>
            <person name="Bustos Baena A.S."/>
            <person name="Ruz Baez A.E."/>
            <person name="Espinosa Luna G."/>
            <person name="Oliart Ros R.M."/>
        </authorList>
    </citation>
    <scope>NUCLEOTIDE SEQUENCE</scope>
    <source>
        <strain evidence="18">HT42</strain>
    </source>
</reference>
<evidence type="ECO:0000256" key="10">
    <source>
        <dbReference type="ARBA" id="ARBA00023144"/>
    </source>
</evidence>
<evidence type="ECO:0000256" key="14">
    <source>
        <dbReference type="PIRSR" id="PIRSR000808-3"/>
    </source>
</evidence>
<organism evidence="18 19">
    <name type="scientific">Brevibacillus thermoruber</name>
    <dbReference type="NCBI Taxonomy" id="33942"/>
    <lineage>
        <taxon>Bacteria</taxon>
        <taxon>Bacillati</taxon>
        <taxon>Bacillota</taxon>
        <taxon>Bacilli</taxon>
        <taxon>Bacillales</taxon>
        <taxon>Paenibacillaceae</taxon>
        <taxon>Brevibacillus</taxon>
    </lineage>
</organism>
<keyword evidence="8 14" id="KW-0479">Metal-binding</keyword>
<evidence type="ECO:0000256" key="7">
    <source>
        <dbReference type="ARBA" id="ARBA00022695"/>
    </source>
</evidence>
<comment type="cofactor">
    <cofactor evidence="14">
        <name>Zn(2+)</name>
        <dbReference type="ChEBI" id="CHEBI:29105"/>
    </cofactor>
    <text evidence="14">Binds 1 zinc ion per subunit.</text>
</comment>
<evidence type="ECO:0000256" key="13">
    <source>
        <dbReference type="PIRSR" id="PIRSR000808-1"/>
    </source>
</evidence>
<evidence type="ECO:0000256" key="2">
    <source>
        <dbReference type="ARBA" id="ARBA00004947"/>
    </source>
</evidence>
<dbReference type="InterPro" id="IPR001937">
    <property type="entry name" value="GalP_UDPtransf1"/>
</dbReference>
<comment type="catalytic activity">
    <reaction evidence="1 15">
        <text>alpha-D-galactose 1-phosphate + UDP-alpha-D-glucose = alpha-D-glucose 1-phosphate + UDP-alpha-D-galactose</text>
        <dbReference type="Rhea" id="RHEA:13989"/>
        <dbReference type="ChEBI" id="CHEBI:58336"/>
        <dbReference type="ChEBI" id="CHEBI:58601"/>
        <dbReference type="ChEBI" id="CHEBI:58885"/>
        <dbReference type="ChEBI" id="CHEBI:66914"/>
        <dbReference type="EC" id="2.7.7.12"/>
    </reaction>
</comment>
<accession>A0A9X3TRH5</accession>
<evidence type="ECO:0000256" key="11">
    <source>
        <dbReference type="ARBA" id="ARBA00023277"/>
    </source>
</evidence>
<dbReference type="GO" id="GO:0005737">
    <property type="term" value="C:cytoplasm"/>
    <property type="evidence" value="ECO:0007669"/>
    <property type="project" value="TreeGrafter"/>
</dbReference>
<evidence type="ECO:0000256" key="9">
    <source>
        <dbReference type="ARBA" id="ARBA00022833"/>
    </source>
</evidence>
<evidence type="ECO:0000256" key="12">
    <source>
        <dbReference type="NCBIfam" id="TIGR00209"/>
    </source>
</evidence>
<keyword evidence="10 15" id="KW-0299">Galactose metabolism</keyword>
<gene>
    <name evidence="18" type="primary">galT</name>
    <name evidence="18" type="ORF">O3V59_12395</name>
</gene>
<evidence type="ECO:0000256" key="3">
    <source>
        <dbReference type="ARBA" id="ARBA00010951"/>
    </source>
</evidence>
<feature type="active site" description="Tele-UMP-histidine intermediate" evidence="13">
    <location>
        <position position="142"/>
    </location>
</feature>
<sequence length="332" mass="38820">MAELRYNPLLRDWTMVASNRQHRPHMPKDTCPFCPGSGRVPDHYDVYKYDNDFPVLTPDPPEPDPVQTSLYRTAKSYGKCEVILYSPDHTKTLPELSVDHIVKLVDLWVERFAELEKDPRHQYVLIFENRGEECGVTMPHPHGQIYAYSKMPLKIKQELESCRLHHQETGKCLLCQMNDEEKNFEQRVIVENDHFLAYLPFFTDYPYGVFIVSKQHKTAITDFTADEKRSLAAILRDTTGAMDQLFEKLFPYMMVMHQRPVNGENVEDYYHFHIEFYTPLREKDKIKYYASSEMGAWAATNPQSVEETAPRLREAYRRFLQKEGRLPEGGGA</sequence>
<evidence type="ECO:0000259" key="17">
    <source>
        <dbReference type="Pfam" id="PF02744"/>
    </source>
</evidence>
<dbReference type="InterPro" id="IPR005849">
    <property type="entry name" value="GalP_Utransf_N"/>
</dbReference>
<evidence type="ECO:0000256" key="8">
    <source>
        <dbReference type="ARBA" id="ARBA00022723"/>
    </source>
</evidence>
<feature type="binding site" evidence="14">
    <location>
        <position position="31"/>
    </location>
    <ligand>
        <name>Zn(2+)</name>
        <dbReference type="ChEBI" id="CHEBI:29105"/>
    </ligand>
</feature>
<feature type="binding site" evidence="14">
    <location>
        <position position="34"/>
    </location>
    <ligand>
        <name>Zn(2+)</name>
        <dbReference type="ChEBI" id="CHEBI:29105"/>
    </ligand>
</feature>
<dbReference type="Pfam" id="PF02744">
    <property type="entry name" value="GalP_UDP_tr_C"/>
    <property type="match status" value="1"/>
</dbReference>
<proteinExistence type="inferred from homology"/>
<dbReference type="InterPro" id="IPR036265">
    <property type="entry name" value="HIT-like_sf"/>
</dbReference>
<feature type="domain" description="Galactose-1-phosphate uridyl transferase N-terminal" evidence="16">
    <location>
        <begin position="4"/>
        <end position="152"/>
    </location>
</feature>
<evidence type="ECO:0000313" key="18">
    <source>
        <dbReference type="EMBL" id="MDA5109167.1"/>
    </source>
</evidence>
<dbReference type="GO" id="GO:0033499">
    <property type="term" value="P:galactose catabolic process via UDP-galactose, Leloir pathway"/>
    <property type="evidence" value="ECO:0007669"/>
    <property type="project" value="TreeGrafter"/>
</dbReference>
<dbReference type="EMBL" id="JAPYYP010000014">
    <property type="protein sequence ID" value="MDA5109167.1"/>
    <property type="molecule type" value="Genomic_DNA"/>
</dbReference>
<feature type="binding site" evidence="14">
    <location>
        <position position="89"/>
    </location>
    <ligand>
        <name>Zn(2+)</name>
        <dbReference type="ChEBI" id="CHEBI:29105"/>
    </ligand>
</feature>
<feature type="binding site" evidence="14">
    <location>
        <position position="140"/>
    </location>
    <ligand>
        <name>Zn(2+)</name>
        <dbReference type="ChEBI" id="CHEBI:29105"/>
    </ligand>
</feature>
<dbReference type="Pfam" id="PF01087">
    <property type="entry name" value="GalP_UDP_transf"/>
    <property type="match status" value="1"/>
</dbReference>
<dbReference type="GO" id="GO:0008108">
    <property type="term" value="F:UDP-glucose:hexose-1-phosphate uridylyltransferase activity"/>
    <property type="evidence" value="ECO:0007669"/>
    <property type="project" value="UniProtKB-UniRule"/>
</dbReference>
<dbReference type="InterPro" id="IPR005850">
    <property type="entry name" value="GalP_Utransf_C"/>
</dbReference>
<dbReference type="PIRSF" id="PIRSF000808">
    <property type="entry name" value="GalT"/>
    <property type="match status" value="1"/>
</dbReference>
<protein>
    <recommendedName>
        <fullName evidence="5 12">Galactose-1-phosphate uridylyltransferase</fullName>
        <ecNumber evidence="4 12">2.7.7.12</ecNumber>
    </recommendedName>
</protein>
<evidence type="ECO:0000256" key="15">
    <source>
        <dbReference type="RuleBase" id="RU000506"/>
    </source>
</evidence>
<evidence type="ECO:0000313" key="19">
    <source>
        <dbReference type="Proteomes" id="UP001151071"/>
    </source>
</evidence>
<dbReference type="Proteomes" id="UP001151071">
    <property type="component" value="Unassembled WGS sequence"/>
</dbReference>
<keyword evidence="9 14" id="KW-0862">Zinc</keyword>
<keyword evidence="11 15" id="KW-0119">Carbohydrate metabolism</keyword>
<keyword evidence="6 15" id="KW-0808">Transferase</keyword>
<dbReference type="PANTHER" id="PTHR11943">
    <property type="entry name" value="GALACTOSE-1-PHOSPHATE URIDYLYLTRANSFERASE"/>
    <property type="match status" value="1"/>
</dbReference>
<evidence type="ECO:0000256" key="5">
    <source>
        <dbReference type="ARBA" id="ARBA00016340"/>
    </source>
</evidence>
<dbReference type="AlphaFoldDB" id="A0A9X3TRH5"/>
<evidence type="ECO:0000259" key="16">
    <source>
        <dbReference type="Pfam" id="PF01087"/>
    </source>
</evidence>
<dbReference type="RefSeq" id="WP_271140239.1">
    <property type="nucleotide sequence ID" value="NZ_JAPYYP010000014.1"/>
</dbReference>
<dbReference type="NCBIfam" id="TIGR00209">
    <property type="entry name" value="galT_1"/>
    <property type="match status" value="1"/>
</dbReference>
<keyword evidence="7 15" id="KW-0548">Nucleotidyltransferase</keyword>
<dbReference type="SUPFAM" id="SSF54197">
    <property type="entry name" value="HIT-like"/>
    <property type="match status" value="2"/>
</dbReference>
<evidence type="ECO:0000256" key="4">
    <source>
        <dbReference type="ARBA" id="ARBA00012384"/>
    </source>
</evidence>
<comment type="caution">
    <text evidence="18">The sequence shown here is derived from an EMBL/GenBank/DDBJ whole genome shotgun (WGS) entry which is preliminary data.</text>
</comment>
<comment type="similarity">
    <text evidence="3 15">Belongs to the galactose-1-phosphate uridylyltransferase type 1 family.</text>
</comment>
<comment type="pathway">
    <text evidence="2 15">Carbohydrate metabolism; galactose metabolism.</text>
</comment>
<dbReference type="PROSITE" id="PS00117">
    <property type="entry name" value="GAL_P_UDP_TRANSF_I"/>
    <property type="match status" value="1"/>
</dbReference>
<feature type="domain" description="Galactose-1-phosphate uridyl transferase C-terminal" evidence="17">
    <location>
        <begin position="166"/>
        <end position="286"/>
    </location>
</feature>
<evidence type="ECO:0000256" key="6">
    <source>
        <dbReference type="ARBA" id="ARBA00022679"/>
    </source>
</evidence>
<dbReference type="Gene3D" id="3.30.428.10">
    <property type="entry name" value="HIT-like"/>
    <property type="match status" value="2"/>
</dbReference>
<name>A0A9X3TRH5_9BACL</name>
<keyword evidence="19" id="KW-1185">Reference proteome</keyword>